<dbReference type="Proteomes" id="UP001408356">
    <property type="component" value="Unassembled WGS sequence"/>
</dbReference>
<organism evidence="2 3">
    <name type="scientific">Seiridium unicorne</name>
    <dbReference type="NCBI Taxonomy" id="138068"/>
    <lineage>
        <taxon>Eukaryota</taxon>
        <taxon>Fungi</taxon>
        <taxon>Dikarya</taxon>
        <taxon>Ascomycota</taxon>
        <taxon>Pezizomycotina</taxon>
        <taxon>Sordariomycetes</taxon>
        <taxon>Xylariomycetidae</taxon>
        <taxon>Amphisphaeriales</taxon>
        <taxon>Sporocadaceae</taxon>
        <taxon>Seiridium</taxon>
    </lineage>
</organism>
<keyword evidence="3" id="KW-1185">Reference proteome</keyword>
<evidence type="ECO:0000256" key="1">
    <source>
        <dbReference type="SAM" id="MobiDB-lite"/>
    </source>
</evidence>
<protein>
    <submittedName>
        <fullName evidence="2">Uncharacterized protein</fullName>
    </submittedName>
</protein>
<feature type="region of interest" description="Disordered" evidence="1">
    <location>
        <begin position="31"/>
        <end position="61"/>
    </location>
</feature>
<proteinExistence type="predicted"/>
<accession>A0ABR2V4Y3</accession>
<evidence type="ECO:0000313" key="2">
    <source>
        <dbReference type="EMBL" id="KAK9421530.1"/>
    </source>
</evidence>
<sequence length="150" mass="18071">MNPFLMDPMSVYWSSYFPYMSNQYFNIPVADPKEDRRRRRASAPHGESKKPSFHNPVKHWRRHSKIQKEAAKYGKPWWKTEEFRKEHAQAEEKAYRDQKHDELVARIKELHRLQKPTHVRVWDHSGRSFLKRVRRRRGSSAGSEESIETV</sequence>
<gene>
    <name evidence="2" type="ORF">SUNI508_05765</name>
</gene>
<evidence type="ECO:0000313" key="3">
    <source>
        <dbReference type="Proteomes" id="UP001408356"/>
    </source>
</evidence>
<dbReference type="EMBL" id="JARVKF010000179">
    <property type="protein sequence ID" value="KAK9421530.1"/>
    <property type="molecule type" value="Genomic_DNA"/>
</dbReference>
<name>A0ABR2V4Y3_9PEZI</name>
<comment type="caution">
    <text evidence="2">The sequence shown here is derived from an EMBL/GenBank/DDBJ whole genome shotgun (WGS) entry which is preliminary data.</text>
</comment>
<reference evidence="2 3" key="1">
    <citation type="journal article" date="2024" name="J. Plant Pathol.">
        <title>Sequence and assembly of the genome of Seiridium unicorne, isolate CBS 538.82, causal agent of cypress canker disease.</title>
        <authorList>
            <person name="Scali E."/>
            <person name="Rocca G.D."/>
            <person name="Danti R."/>
            <person name="Garbelotto M."/>
            <person name="Barberini S."/>
            <person name="Baroncelli R."/>
            <person name="Emiliani G."/>
        </authorList>
    </citation>
    <scope>NUCLEOTIDE SEQUENCE [LARGE SCALE GENOMIC DNA]</scope>
    <source>
        <strain evidence="2 3">BM-138-508</strain>
    </source>
</reference>